<dbReference type="RefSeq" id="WP_122234943.1">
    <property type="nucleotide sequence ID" value="NZ_RBOV01000098.1"/>
</dbReference>
<dbReference type="InterPro" id="IPR027417">
    <property type="entry name" value="P-loop_NTPase"/>
</dbReference>
<accession>A0A3M3JU61</accession>
<evidence type="ECO:0000313" key="1">
    <source>
        <dbReference type="EMBL" id="RMN13521.1"/>
    </source>
</evidence>
<organism evidence="1 2">
    <name type="scientific">Pseudomonas syringae pv. coriandricola</name>
    <dbReference type="NCBI Taxonomy" id="264453"/>
    <lineage>
        <taxon>Bacteria</taxon>
        <taxon>Pseudomonadati</taxon>
        <taxon>Pseudomonadota</taxon>
        <taxon>Gammaproteobacteria</taxon>
        <taxon>Pseudomonadales</taxon>
        <taxon>Pseudomonadaceae</taxon>
        <taxon>Pseudomonas</taxon>
    </lineage>
</organism>
<dbReference type="SUPFAM" id="SSF52540">
    <property type="entry name" value="P-loop containing nucleoside triphosphate hydrolases"/>
    <property type="match status" value="1"/>
</dbReference>
<dbReference type="Proteomes" id="UP000271468">
    <property type="component" value="Unassembled WGS sequence"/>
</dbReference>
<sequence length="862" mass="96341">MSNQSSPINKALYPAGLWDDYLLSHAGSLIGALELSGVDPQGYSTSDLASATNIMRNLVQSQHPETSLTQYYWHHEGAKVALKERTNKRSRMLSERRADFMNDTRNLATSRLYWMLDVPTQANLNKLLSASALKMIFSAPFERTARAALKARFDHWGSWLVERSELRRQADLLSNSLSDLDVRLGVISPENTKQSPEQLWALCRAIVNLRPEYLEQAQTEGVPVDDWDRLLADGDIYGVNIDGVDFLKIDGPEPVYARIASVIGYGAAQTPYGMWGAGSPSPIMQKGNYLVVARARPMSALDKGFMLKGKSDELARSQIKFSQLLKGEDVTSEIDKKINDSPILKKKRLELEEAANSPDRSYYYHSHVIVFDKDPHKIKAVSNAMHTALTQSHFRVVWESVGMADLFPMLLPGYPKRCFRSVEFTASQVGACSLGFRAHNGIPTWGSKDNVEEAVYILENEDGSPFHYSPYIGDKALTLTVGPSRSGKSFTKNVMAGHFLKFGSQLAADHHAATAALGSLYHSVDVDAGTEGVAMFFGDEGGIFRIEDPATDRGFSLFCSCRGPDDSGFMHHAISQIRIMLSLNDSETLRTLEPDEQQQLDDALVSIISEDFPPELKTLSTLYDMVGSSLRQKLARWVRAANGMYANQFDNEVDGIGNLDKRIAVYNLAGVKDRPALAQLHTNEIFFRVSRVFEDIKFRSVPKMMSIDEAQYFFSIPGAVEMAVAKARTWFKHNGGMEFFTQDVNHFGDIPGWDTLRSSASTWIFMADGAMNVESYKRVFPDLTDGECEAIKKLKPRQQFYIIQREVGISKVVNLFVAPEEYVLATSRPDESLIVRQMLEQHTDIDVATSEMVQRIFKKKGG</sequence>
<comment type="caution">
    <text evidence="1">The sequence shown here is derived from an EMBL/GenBank/DDBJ whole genome shotgun (WGS) entry which is preliminary data.</text>
</comment>
<name>A0A3M3JU61_9PSED</name>
<dbReference type="AlphaFoldDB" id="A0A3M3JU61"/>
<proteinExistence type="predicted"/>
<protein>
    <recommendedName>
        <fullName evidence="3">CagE TrbE VirB component of type IV transporter system central domain-containing protein</fullName>
    </recommendedName>
</protein>
<gene>
    <name evidence="1" type="ORF">ALQ65_200342</name>
</gene>
<dbReference type="Gene3D" id="3.40.50.300">
    <property type="entry name" value="P-loop containing nucleotide triphosphate hydrolases"/>
    <property type="match status" value="1"/>
</dbReference>
<evidence type="ECO:0008006" key="3">
    <source>
        <dbReference type="Google" id="ProtNLM"/>
    </source>
</evidence>
<reference evidence="1 2" key="1">
    <citation type="submission" date="2018-08" db="EMBL/GenBank/DDBJ databases">
        <title>Recombination of ecologically and evolutionarily significant loci maintains genetic cohesion in the Pseudomonas syringae species complex.</title>
        <authorList>
            <person name="Dillon M."/>
            <person name="Thakur S."/>
            <person name="Almeida R.N.D."/>
            <person name="Weir B.S."/>
            <person name="Guttman D.S."/>
        </authorList>
    </citation>
    <scope>NUCLEOTIDE SEQUENCE [LARGE SCALE GENOMIC DNA]</scope>
    <source>
        <strain evidence="1 2">ICMP 12341</strain>
    </source>
</reference>
<dbReference type="EMBL" id="RBOV01000098">
    <property type="protein sequence ID" value="RMN13521.1"/>
    <property type="molecule type" value="Genomic_DNA"/>
</dbReference>
<evidence type="ECO:0000313" key="2">
    <source>
        <dbReference type="Proteomes" id="UP000271468"/>
    </source>
</evidence>